<evidence type="ECO:0000313" key="3">
    <source>
        <dbReference type="Proteomes" id="UP000004750"/>
    </source>
</evidence>
<dbReference type="AlphaFoldDB" id="G9ZGY8"/>
<proteinExistence type="predicted"/>
<dbReference type="EMBL" id="AGCM01000115">
    <property type="protein sequence ID" value="EHM53012.1"/>
    <property type="molecule type" value="Genomic_DNA"/>
</dbReference>
<sequence>TNHLTFRHRLRPPTPATDTDYQHRPAQMPTQSAEVLRRDATRREQRSRANTSIHHLTSRHQYRC</sequence>
<name>G9ZGY8_9GAMM</name>
<comment type="caution">
    <text evidence="2">The sequence shown here is derived from an EMBL/GenBank/DDBJ whole genome shotgun (WGS) entry which is preliminary data.</text>
</comment>
<dbReference type="Proteomes" id="UP000004750">
    <property type="component" value="Unassembled WGS sequence"/>
</dbReference>
<accession>G9ZGY8</accession>
<feature type="compositionally biased region" description="Basic and acidic residues" evidence="1">
    <location>
        <begin position="35"/>
        <end position="47"/>
    </location>
</feature>
<feature type="region of interest" description="Disordered" evidence="1">
    <location>
        <begin position="1"/>
        <end position="64"/>
    </location>
</feature>
<feature type="compositionally biased region" description="Basic residues" evidence="1">
    <location>
        <begin position="1"/>
        <end position="11"/>
    </location>
</feature>
<evidence type="ECO:0000313" key="2">
    <source>
        <dbReference type="EMBL" id="EHM53012.1"/>
    </source>
</evidence>
<feature type="non-terminal residue" evidence="2">
    <location>
        <position position="1"/>
    </location>
</feature>
<organism evidence="2 3">
    <name type="scientific">Cardiobacterium valvarum F0432</name>
    <dbReference type="NCBI Taxonomy" id="797473"/>
    <lineage>
        <taxon>Bacteria</taxon>
        <taxon>Pseudomonadati</taxon>
        <taxon>Pseudomonadota</taxon>
        <taxon>Gammaproteobacteria</taxon>
        <taxon>Cardiobacteriales</taxon>
        <taxon>Cardiobacteriaceae</taxon>
        <taxon>Cardiobacterium</taxon>
    </lineage>
</organism>
<reference evidence="2 3" key="1">
    <citation type="submission" date="2011-08" db="EMBL/GenBank/DDBJ databases">
        <authorList>
            <person name="Weinstock G."/>
            <person name="Sodergren E."/>
            <person name="Clifton S."/>
            <person name="Fulton L."/>
            <person name="Fulton B."/>
            <person name="Courtney L."/>
            <person name="Fronick C."/>
            <person name="Harrison M."/>
            <person name="Strong C."/>
            <person name="Farmer C."/>
            <person name="Delahaunty K."/>
            <person name="Markovic C."/>
            <person name="Hall O."/>
            <person name="Minx P."/>
            <person name="Tomlinson C."/>
            <person name="Mitreva M."/>
            <person name="Hou S."/>
            <person name="Chen J."/>
            <person name="Wollam A."/>
            <person name="Pepin K.H."/>
            <person name="Johnson M."/>
            <person name="Bhonagiri V."/>
            <person name="Zhang X."/>
            <person name="Suruliraj S."/>
            <person name="Warren W."/>
            <person name="Chinwalla A."/>
            <person name="Mardis E.R."/>
            <person name="Wilson R.K."/>
        </authorList>
    </citation>
    <scope>NUCLEOTIDE SEQUENCE [LARGE SCALE GENOMIC DNA]</scope>
    <source>
        <strain evidence="2 3">F0432</strain>
    </source>
</reference>
<dbReference type="HOGENOM" id="CLU_2854740_0_0_6"/>
<evidence type="ECO:0000256" key="1">
    <source>
        <dbReference type="SAM" id="MobiDB-lite"/>
    </source>
</evidence>
<protein>
    <submittedName>
        <fullName evidence="2">Uncharacterized protein</fullName>
    </submittedName>
</protein>
<gene>
    <name evidence="2" type="ORF">HMPREF9080_02045</name>
</gene>